<dbReference type="PROSITE" id="PS51515">
    <property type="entry name" value="BIN3_SAM"/>
    <property type="match status" value="1"/>
</dbReference>
<comment type="similarity">
    <text evidence="1 6">Belongs to the methyltransferase superfamily.</text>
</comment>
<keyword evidence="9" id="KW-1185">Reference proteome</keyword>
<dbReference type="EMBL" id="JADGJW010000699">
    <property type="protein sequence ID" value="KAJ3213546.1"/>
    <property type="molecule type" value="Genomic_DNA"/>
</dbReference>
<dbReference type="InterPro" id="IPR039772">
    <property type="entry name" value="Bin3-like"/>
</dbReference>
<evidence type="ECO:0000256" key="1">
    <source>
        <dbReference type="ARBA" id="ARBA00008361"/>
    </source>
</evidence>
<dbReference type="GO" id="GO:0008171">
    <property type="term" value="F:O-methyltransferase activity"/>
    <property type="evidence" value="ECO:0007669"/>
    <property type="project" value="UniProtKB-UniRule"/>
</dbReference>
<evidence type="ECO:0000256" key="3">
    <source>
        <dbReference type="ARBA" id="ARBA00022679"/>
    </source>
</evidence>
<dbReference type="Pfam" id="PF06859">
    <property type="entry name" value="Bin3"/>
    <property type="match status" value="1"/>
</dbReference>
<comment type="caution">
    <text evidence="8">The sequence shown here is derived from an EMBL/GenBank/DDBJ whole genome shotgun (WGS) entry which is preliminary data.</text>
</comment>
<feature type="domain" description="Bin3-type SAM" evidence="7">
    <location>
        <begin position="43"/>
        <end position="304"/>
    </location>
</feature>
<gene>
    <name evidence="8" type="ORF">HK099_007293</name>
</gene>
<evidence type="ECO:0000256" key="6">
    <source>
        <dbReference type="RuleBase" id="RU367087"/>
    </source>
</evidence>
<keyword evidence="3 6" id="KW-0808">Transferase</keyword>
<dbReference type="CDD" id="cd02440">
    <property type="entry name" value="AdoMet_MTases"/>
    <property type="match status" value="2"/>
</dbReference>
<dbReference type="PANTHER" id="PTHR12315:SF0">
    <property type="entry name" value="7SK SNRNA METHYLPHOSPHATE CAPPING ENZYME"/>
    <property type="match status" value="1"/>
</dbReference>
<keyword evidence="2 6" id="KW-0489">Methyltransferase</keyword>
<dbReference type="AlphaFoldDB" id="A0AAD5TYU6"/>
<name>A0AAD5TYU6_9FUNG</name>
<dbReference type="GO" id="GO:0017069">
    <property type="term" value="F:snRNA binding"/>
    <property type="evidence" value="ECO:0007669"/>
    <property type="project" value="TreeGrafter"/>
</dbReference>
<organism evidence="8 9">
    <name type="scientific">Clydaea vesicula</name>
    <dbReference type="NCBI Taxonomy" id="447962"/>
    <lineage>
        <taxon>Eukaryota</taxon>
        <taxon>Fungi</taxon>
        <taxon>Fungi incertae sedis</taxon>
        <taxon>Chytridiomycota</taxon>
        <taxon>Chytridiomycota incertae sedis</taxon>
        <taxon>Chytridiomycetes</taxon>
        <taxon>Lobulomycetales</taxon>
        <taxon>Lobulomycetaceae</taxon>
        <taxon>Clydaea</taxon>
    </lineage>
</organism>
<evidence type="ECO:0000256" key="4">
    <source>
        <dbReference type="ARBA" id="ARBA00022691"/>
    </source>
</evidence>
<evidence type="ECO:0000256" key="2">
    <source>
        <dbReference type="ARBA" id="ARBA00022603"/>
    </source>
</evidence>
<sequence length="304" mass="35653">MISKYEIIIKKNDNKRVRENDFLSNDDLKGEKDNTEKNEKNVDPRLTVLEKSFFENKRVLDIGCNSAFLTVQIAKYFRPSYIEGVDIDPTLINKAFKYLNFQASLMKPVKKSDGEEFSVVDDNKKDFKEKNTSLIEVNKDVDDLKHENNFEYFPISGPLTYGTMPIIKSINATSFPQNVHFRTGDFTKQPLEINQKKYDTIIAFSITKWIHLNEGDSGLKLFFNKIYFSLIKGGIFLMEFQDFDGYKKKVNNFHDKLKSNLKNIKFFPVDFKDFLLNEVGFRDFKFLGKPSQKNFCREIYLFQK</sequence>
<dbReference type="GO" id="GO:0008173">
    <property type="term" value="F:RNA methyltransferase activity"/>
    <property type="evidence" value="ECO:0007669"/>
    <property type="project" value="UniProtKB-UniRule"/>
</dbReference>
<evidence type="ECO:0000313" key="8">
    <source>
        <dbReference type="EMBL" id="KAJ3213546.1"/>
    </source>
</evidence>
<dbReference type="GO" id="GO:0040031">
    <property type="term" value="P:snRNA modification"/>
    <property type="evidence" value="ECO:0007669"/>
    <property type="project" value="TreeGrafter"/>
</dbReference>
<dbReference type="PANTHER" id="PTHR12315">
    <property type="entry name" value="BICOID-INTERACTING PROTEIN RELATED"/>
    <property type="match status" value="1"/>
</dbReference>
<dbReference type="InterPro" id="IPR010675">
    <property type="entry name" value="Bin3_C"/>
</dbReference>
<dbReference type="SUPFAM" id="SSF53335">
    <property type="entry name" value="S-adenosyl-L-methionine-dependent methyltransferases"/>
    <property type="match status" value="1"/>
</dbReference>
<protein>
    <recommendedName>
        <fullName evidence="6">RNA methyltransferase</fullName>
        <ecNumber evidence="6">2.1.1.-</ecNumber>
    </recommendedName>
</protein>
<evidence type="ECO:0000256" key="5">
    <source>
        <dbReference type="PROSITE-ProRule" id="PRU00848"/>
    </source>
</evidence>
<accession>A0AAD5TYU6</accession>
<dbReference type="Gene3D" id="3.40.50.150">
    <property type="entry name" value="Vaccinia Virus protein VP39"/>
    <property type="match status" value="1"/>
</dbReference>
<reference evidence="8" key="1">
    <citation type="submission" date="2020-05" db="EMBL/GenBank/DDBJ databases">
        <title>Phylogenomic resolution of chytrid fungi.</title>
        <authorList>
            <person name="Stajich J.E."/>
            <person name="Amses K."/>
            <person name="Simmons R."/>
            <person name="Seto K."/>
            <person name="Myers J."/>
            <person name="Bonds A."/>
            <person name="Quandt C.A."/>
            <person name="Barry K."/>
            <person name="Liu P."/>
            <person name="Grigoriev I."/>
            <person name="Longcore J.E."/>
            <person name="James T.Y."/>
        </authorList>
    </citation>
    <scope>NUCLEOTIDE SEQUENCE</scope>
    <source>
        <strain evidence="8">JEL0476</strain>
    </source>
</reference>
<dbReference type="EC" id="2.1.1.-" evidence="6"/>
<dbReference type="Proteomes" id="UP001211065">
    <property type="component" value="Unassembled WGS sequence"/>
</dbReference>
<evidence type="ECO:0000313" key="9">
    <source>
        <dbReference type="Proteomes" id="UP001211065"/>
    </source>
</evidence>
<dbReference type="InterPro" id="IPR024160">
    <property type="entry name" value="BIN3_SAM-bd_dom"/>
</dbReference>
<dbReference type="InterPro" id="IPR029063">
    <property type="entry name" value="SAM-dependent_MTases_sf"/>
</dbReference>
<evidence type="ECO:0000259" key="7">
    <source>
        <dbReference type="PROSITE" id="PS51515"/>
    </source>
</evidence>
<dbReference type="GO" id="GO:0032259">
    <property type="term" value="P:methylation"/>
    <property type="evidence" value="ECO:0007669"/>
    <property type="project" value="UniProtKB-KW"/>
</dbReference>
<proteinExistence type="inferred from homology"/>
<keyword evidence="4 5" id="KW-0949">S-adenosyl-L-methionine</keyword>